<evidence type="ECO:0008006" key="3">
    <source>
        <dbReference type="Google" id="ProtNLM"/>
    </source>
</evidence>
<keyword evidence="2" id="KW-1185">Reference proteome</keyword>
<proteinExistence type="predicted"/>
<gene>
    <name evidence="1" type="ORF">EDD34_1914</name>
</gene>
<name>A0A3N4YJH3_9MICO</name>
<dbReference type="EMBL" id="RKQZ01000001">
    <property type="protein sequence ID" value="RPF21289.1"/>
    <property type="molecule type" value="Genomic_DNA"/>
</dbReference>
<dbReference type="AlphaFoldDB" id="A0A3N4YJH3"/>
<evidence type="ECO:0000313" key="1">
    <source>
        <dbReference type="EMBL" id="RPF21289.1"/>
    </source>
</evidence>
<accession>A0A3N4YJH3</accession>
<comment type="caution">
    <text evidence="1">The sequence shown here is derived from an EMBL/GenBank/DDBJ whole genome shotgun (WGS) entry which is preliminary data.</text>
</comment>
<reference evidence="1 2" key="1">
    <citation type="submission" date="2018-11" db="EMBL/GenBank/DDBJ databases">
        <title>Sequencing the genomes of 1000 actinobacteria strains.</title>
        <authorList>
            <person name="Klenk H.-P."/>
        </authorList>
    </citation>
    <scope>NUCLEOTIDE SEQUENCE [LARGE SCALE GENOMIC DNA]</scope>
    <source>
        <strain evidence="1 2">DSM 15700</strain>
    </source>
</reference>
<dbReference type="RefSeq" id="WP_123814343.1">
    <property type="nucleotide sequence ID" value="NZ_RKQZ01000001.1"/>
</dbReference>
<dbReference type="Proteomes" id="UP000280501">
    <property type="component" value="Unassembled WGS sequence"/>
</dbReference>
<protein>
    <recommendedName>
        <fullName evidence="3">Replication initiation protein</fullName>
    </recommendedName>
</protein>
<organism evidence="1 2">
    <name type="scientific">Myceligenerans xiligouense</name>
    <dbReference type="NCBI Taxonomy" id="253184"/>
    <lineage>
        <taxon>Bacteria</taxon>
        <taxon>Bacillati</taxon>
        <taxon>Actinomycetota</taxon>
        <taxon>Actinomycetes</taxon>
        <taxon>Micrococcales</taxon>
        <taxon>Promicromonosporaceae</taxon>
        <taxon>Myceligenerans</taxon>
    </lineage>
</organism>
<dbReference type="OrthoDB" id="3203793at2"/>
<sequence length="532" mass="57429">MNGLDLPAVGRSGFPGFGPDAPLDLGPLTDAEVGSLIGRLRNRTAGAFADVAASVGYCSHPVRLAGSSMTIDRATGEVLSEYRSTDAPLGELYRACGNRRADVCPACSRVYARDTFEMIRAGAVGGKTVPSSVTANPLVFATLTAPSVGHVHGTRTTPDGSPAPCLPRGRAKRCPHGRPLSCWRKHAPEDPHLGEPLCFDCYDWNTAVVWQWWAPELWRRFTITLRRHLASILGVPESRLRERAALEFAKVAEFQARGLVHFHALIRLDGPNTAPIGARLADAGNPAPLDGDALKAAVEHAITAVSFEAPPVDGADVPRLLSFGQQHDVRTVRTGLPDTNDDGGKLSPEQVAGYLAKYSTKSTGVDPAAPRPHLARMAQTSRYLAERAVTACRTLDGPDPDDDDGCWCGTCADSPYRLLAKWARMLGFRGHFSSKSRAYSVTLGKLRTARARYARLKADADRRGVPLDVADLERRLLADEDDDTTLVIGEWTFRAAGWGSPGDKALADAAAARAREYAQWQAEQRKQHTTTA</sequence>
<dbReference type="InterPro" id="IPR046828">
    <property type="entry name" value="RepSA"/>
</dbReference>
<dbReference type="Pfam" id="PF20199">
    <property type="entry name" value="RepSA"/>
    <property type="match status" value="1"/>
</dbReference>
<evidence type="ECO:0000313" key="2">
    <source>
        <dbReference type="Proteomes" id="UP000280501"/>
    </source>
</evidence>